<proteinExistence type="predicted"/>
<evidence type="ECO:0000256" key="1">
    <source>
        <dbReference type="SAM" id="MobiDB-lite"/>
    </source>
</evidence>
<feature type="compositionally biased region" description="Low complexity" evidence="1">
    <location>
        <begin position="127"/>
        <end position="137"/>
    </location>
</feature>
<feature type="region of interest" description="Disordered" evidence="1">
    <location>
        <begin position="95"/>
        <end position="187"/>
    </location>
</feature>
<feature type="region of interest" description="Disordered" evidence="1">
    <location>
        <begin position="210"/>
        <end position="280"/>
    </location>
</feature>
<feature type="compositionally biased region" description="Polar residues" evidence="1">
    <location>
        <begin position="95"/>
        <end position="126"/>
    </location>
</feature>
<evidence type="ECO:0000313" key="3">
    <source>
        <dbReference type="Proteomes" id="UP001168821"/>
    </source>
</evidence>
<gene>
    <name evidence="2" type="ORF">Zmor_018013</name>
</gene>
<comment type="caution">
    <text evidence="2">The sequence shown here is derived from an EMBL/GenBank/DDBJ whole genome shotgun (WGS) entry which is preliminary data.</text>
</comment>
<dbReference type="EMBL" id="JALNTZ010000005">
    <property type="protein sequence ID" value="KAJ3652012.1"/>
    <property type="molecule type" value="Genomic_DNA"/>
</dbReference>
<name>A0AA38MD30_9CUCU</name>
<sequence>MSLFNSRFQQAANDLANSDDEVLQSAGMMALMRLETLQRRMKGLNNYFNKGRALTPLPQMYPNPPNAFPTPWWQQPSGFTFGANPLGAAFGASQSTGFGSSSNQPTVFGSSQPAAFGSSSNQPAGFSSSQPTTSQPTAFGSGQPSLFGSTQSTGFGSNQPATFGATQPTTFGSNQPATFGSSQPATFASSQSTGFGVGFAGPQNINSAGESTTNLYGASQPPFGASAQKTSNGKGNTSFSFGIPPKNTSDKNEEVPATSEPGLINTNTSIVPATLDSNKS</sequence>
<evidence type="ECO:0000313" key="2">
    <source>
        <dbReference type="EMBL" id="KAJ3652012.1"/>
    </source>
</evidence>
<keyword evidence="3" id="KW-1185">Reference proteome</keyword>
<dbReference type="AlphaFoldDB" id="A0AA38MD30"/>
<organism evidence="2 3">
    <name type="scientific">Zophobas morio</name>
    <dbReference type="NCBI Taxonomy" id="2755281"/>
    <lineage>
        <taxon>Eukaryota</taxon>
        <taxon>Metazoa</taxon>
        <taxon>Ecdysozoa</taxon>
        <taxon>Arthropoda</taxon>
        <taxon>Hexapoda</taxon>
        <taxon>Insecta</taxon>
        <taxon>Pterygota</taxon>
        <taxon>Neoptera</taxon>
        <taxon>Endopterygota</taxon>
        <taxon>Coleoptera</taxon>
        <taxon>Polyphaga</taxon>
        <taxon>Cucujiformia</taxon>
        <taxon>Tenebrionidae</taxon>
        <taxon>Zophobas</taxon>
    </lineage>
</organism>
<feature type="compositionally biased region" description="Polar residues" evidence="1">
    <location>
        <begin position="138"/>
        <end position="187"/>
    </location>
</feature>
<feature type="compositionally biased region" description="Polar residues" evidence="1">
    <location>
        <begin position="264"/>
        <end position="280"/>
    </location>
</feature>
<accession>A0AA38MD30</accession>
<protein>
    <submittedName>
        <fullName evidence="2">Uncharacterized protein</fullName>
    </submittedName>
</protein>
<reference evidence="2" key="1">
    <citation type="journal article" date="2023" name="G3 (Bethesda)">
        <title>Whole genome assemblies of Zophobas morio and Tenebrio molitor.</title>
        <authorList>
            <person name="Kaur S."/>
            <person name="Stinson S.A."/>
            <person name="diCenzo G.C."/>
        </authorList>
    </citation>
    <scope>NUCLEOTIDE SEQUENCE</scope>
    <source>
        <strain evidence="2">QUZm001</strain>
    </source>
</reference>
<dbReference type="Proteomes" id="UP001168821">
    <property type="component" value="Unassembled WGS sequence"/>
</dbReference>
<feature type="compositionally biased region" description="Polar residues" evidence="1">
    <location>
        <begin position="227"/>
        <end position="240"/>
    </location>
</feature>